<organism evidence="2 3">
    <name type="scientific">Chelonia mydas</name>
    <name type="common">Green sea-turtle</name>
    <name type="synonym">Chelonia agassizi</name>
    <dbReference type="NCBI Taxonomy" id="8469"/>
    <lineage>
        <taxon>Eukaryota</taxon>
        <taxon>Metazoa</taxon>
        <taxon>Chordata</taxon>
        <taxon>Craniata</taxon>
        <taxon>Vertebrata</taxon>
        <taxon>Euteleostomi</taxon>
        <taxon>Archelosauria</taxon>
        <taxon>Testudinata</taxon>
        <taxon>Testudines</taxon>
        <taxon>Cryptodira</taxon>
        <taxon>Durocryptodira</taxon>
        <taxon>Americhelydia</taxon>
        <taxon>Chelonioidea</taxon>
        <taxon>Cheloniidae</taxon>
        <taxon>Chelonia</taxon>
    </lineage>
</organism>
<name>M7APW5_CHEMY</name>
<keyword evidence="3" id="KW-1185">Reference proteome</keyword>
<accession>M7APW5</accession>
<protein>
    <submittedName>
        <fullName evidence="2">Uncharacterized protein</fullName>
    </submittedName>
</protein>
<dbReference type="EMBL" id="KB577332">
    <property type="protein sequence ID" value="EMP26644.1"/>
    <property type="molecule type" value="Genomic_DNA"/>
</dbReference>
<reference evidence="3" key="1">
    <citation type="journal article" date="2013" name="Nat. Genet.">
        <title>The draft genomes of soft-shell turtle and green sea turtle yield insights into the development and evolution of the turtle-specific body plan.</title>
        <authorList>
            <person name="Wang Z."/>
            <person name="Pascual-Anaya J."/>
            <person name="Zadissa A."/>
            <person name="Li W."/>
            <person name="Niimura Y."/>
            <person name="Huang Z."/>
            <person name="Li C."/>
            <person name="White S."/>
            <person name="Xiong Z."/>
            <person name="Fang D."/>
            <person name="Wang B."/>
            <person name="Ming Y."/>
            <person name="Chen Y."/>
            <person name="Zheng Y."/>
            <person name="Kuraku S."/>
            <person name="Pignatelli M."/>
            <person name="Herrero J."/>
            <person name="Beal K."/>
            <person name="Nozawa M."/>
            <person name="Li Q."/>
            <person name="Wang J."/>
            <person name="Zhang H."/>
            <person name="Yu L."/>
            <person name="Shigenobu S."/>
            <person name="Wang J."/>
            <person name="Liu J."/>
            <person name="Flicek P."/>
            <person name="Searle S."/>
            <person name="Wang J."/>
            <person name="Kuratani S."/>
            <person name="Yin Y."/>
            <person name="Aken B."/>
            <person name="Zhang G."/>
            <person name="Irie N."/>
        </authorList>
    </citation>
    <scope>NUCLEOTIDE SEQUENCE [LARGE SCALE GENOMIC DNA]</scope>
</reference>
<gene>
    <name evidence="2" type="ORF">UY3_16286</name>
</gene>
<evidence type="ECO:0000256" key="1">
    <source>
        <dbReference type="SAM" id="MobiDB-lite"/>
    </source>
</evidence>
<evidence type="ECO:0000313" key="3">
    <source>
        <dbReference type="Proteomes" id="UP000031443"/>
    </source>
</evidence>
<dbReference type="Proteomes" id="UP000031443">
    <property type="component" value="Unassembled WGS sequence"/>
</dbReference>
<proteinExistence type="predicted"/>
<evidence type="ECO:0000313" key="2">
    <source>
        <dbReference type="EMBL" id="EMP26644.1"/>
    </source>
</evidence>
<feature type="region of interest" description="Disordered" evidence="1">
    <location>
        <begin position="1"/>
        <end position="21"/>
    </location>
</feature>
<sequence length="188" mass="20582">MRKPALPSGTPAPEHPWSRHLSSDILLPPDLAQYQSQSHIAIPLLSSDLKFNLLLDTPQTSVSSALQIHGTGETGRGGGIGRVPLRDAARSGSLHWSISEKLVEDSEQCPRRYDWLRGQSSCELESFTGVRSTVPDQPQNGSISCTGRNSQRLKLRMDEGNFMSLAVWNYATRAQMGTGPPDYNVPLS</sequence>
<dbReference type="AlphaFoldDB" id="M7APW5"/>